<proteinExistence type="predicted"/>
<feature type="domain" description="PiggyBac transposable element-derived protein" evidence="1">
    <location>
        <begin position="1"/>
        <end position="64"/>
    </location>
</feature>
<organism evidence="2 3">
    <name type="scientific">Dryococelus australis</name>
    <dbReference type="NCBI Taxonomy" id="614101"/>
    <lineage>
        <taxon>Eukaryota</taxon>
        <taxon>Metazoa</taxon>
        <taxon>Ecdysozoa</taxon>
        <taxon>Arthropoda</taxon>
        <taxon>Hexapoda</taxon>
        <taxon>Insecta</taxon>
        <taxon>Pterygota</taxon>
        <taxon>Neoptera</taxon>
        <taxon>Polyneoptera</taxon>
        <taxon>Phasmatodea</taxon>
        <taxon>Verophasmatodea</taxon>
        <taxon>Anareolatae</taxon>
        <taxon>Phasmatidae</taxon>
        <taxon>Eurycanthinae</taxon>
        <taxon>Dryococelus</taxon>
    </lineage>
</organism>
<dbReference type="PANTHER" id="PTHR46599">
    <property type="entry name" value="PIGGYBAC TRANSPOSABLE ELEMENT-DERIVED PROTEIN 4"/>
    <property type="match status" value="1"/>
</dbReference>
<evidence type="ECO:0000259" key="1">
    <source>
        <dbReference type="Pfam" id="PF13843"/>
    </source>
</evidence>
<evidence type="ECO:0000313" key="2">
    <source>
        <dbReference type="EMBL" id="KAJ8868094.1"/>
    </source>
</evidence>
<reference evidence="2 3" key="1">
    <citation type="submission" date="2023-02" db="EMBL/GenBank/DDBJ databases">
        <title>LHISI_Scaffold_Assembly.</title>
        <authorList>
            <person name="Stuart O.P."/>
            <person name="Cleave R."/>
            <person name="Magrath M.J.L."/>
            <person name="Mikheyev A.S."/>
        </authorList>
    </citation>
    <scope>NUCLEOTIDE SEQUENCE [LARGE SCALE GENOMIC DNA]</scope>
    <source>
        <strain evidence="2">Daus_M_001</strain>
        <tissue evidence="2">Leg muscle</tissue>
    </source>
</reference>
<accession>A0ABQ9GAK9</accession>
<evidence type="ECO:0000313" key="3">
    <source>
        <dbReference type="Proteomes" id="UP001159363"/>
    </source>
</evidence>
<keyword evidence="3" id="KW-1185">Reference proteome</keyword>
<dbReference type="Proteomes" id="UP001159363">
    <property type="component" value="Chromosome 14"/>
</dbReference>
<dbReference type="Pfam" id="PF13843">
    <property type="entry name" value="DDE_Tnp_1_7"/>
    <property type="match status" value="2"/>
</dbReference>
<comment type="caution">
    <text evidence="2">The sequence shown here is derived from an EMBL/GenBank/DDBJ whole genome shotgun (WGS) entry which is preliminary data.</text>
</comment>
<protein>
    <recommendedName>
        <fullName evidence="1">PiggyBac transposable element-derived protein domain-containing protein</fullName>
    </recommendedName>
</protein>
<dbReference type="InterPro" id="IPR029526">
    <property type="entry name" value="PGBD"/>
</dbReference>
<feature type="domain" description="PiggyBac transposable element-derived protein" evidence="1">
    <location>
        <begin position="65"/>
        <end position="146"/>
    </location>
</feature>
<dbReference type="EMBL" id="JARBHB010000015">
    <property type="protein sequence ID" value="KAJ8868094.1"/>
    <property type="molecule type" value="Genomic_DNA"/>
</dbReference>
<gene>
    <name evidence="2" type="ORF">PR048_031903</name>
</gene>
<sequence length="410" mass="46792">MLCDESSYNLKFEVYTGKTLRATQIGLAAKVVQTLMSGLEGCHHIVFMRNYFSSCDLFSNLKKDNRAMNLILTCHDPSDVSSVNRKMKDGIITTIKCPQVLKDYNSHMNFVNNFDKLKLDYVTNRKSNKWWLLFLHFIDCCVTNAFIMHKNNSQTNIFVRRFKYKGLLAPRIVVMIATTSSESQGNSKSPIAIKTHKPFVDRIIHHESSKHQPVHSKSRRCAVCSSRKNLVCTVWMCTSLDDEDGGEDDIISSTPPPSLPEILEELLQSDDFNNIDLLPDDTVFEENIGKQLNAIVGMETETSPIKLLTQPSEMKENNTQAPIVGLIGNDDNMVTRPPSDYAAASENQITDSNFLENRSSRTSINIEEVDVYRLLKTRRDRKEFNTELLIQSAETHPKQYSRFNLEYQED</sequence>
<dbReference type="PANTHER" id="PTHR46599:SF3">
    <property type="entry name" value="PIGGYBAC TRANSPOSABLE ELEMENT-DERIVED PROTEIN 4"/>
    <property type="match status" value="1"/>
</dbReference>
<name>A0ABQ9GAK9_9NEOP</name>